<protein>
    <recommendedName>
        <fullName evidence="2">Urease accessory protein UreH-like transmembrane domain-containing protein</fullName>
    </recommendedName>
</protein>
<dbReference type="EMBL" id="SRLH01000002">
    <property type="protein sequence ID" value="TGD59258.1"/>
    <property type="molecule type" value="Genomic_DNA"/>
</dbReference>
<proteinExistence type="predicted"/>
<dbReference type="SUPFAM" id="SSF103473">
    <property type="entry name" value="MFS general substrate transporter"/>
    <property type="match status" value="1"/>
</dbReference>
<feature type="transmembrane region" description="Helical" evidence="1">
    <location>
        <begin position="207"/>
        <end position="223"/>
    </location>
</feature>
<feature type="transmembrane region" description="Helical" evidence="1">
    <location>
        <begin position="44"/>
        <end position="66"/>
    </location>
</feature>
<dbReference type="InterPro" id="IPR036259">
    <property type="entry name" value="MFS_trans_sf"/>
</dbReference>
<comment type="caution">
    <text evidence="3">The sequence shown here is derived from an EMBL/GenBank/DDBJ whole genome shotgun (WGS) entry which is preliminary data.</text>
</comment>
<dbReference type="InterPro" id="IPR039447">
    <property type="entry name" value="UreH-like_TM_dom"/>
</dbReference>
<evidence type="ECO:0000259" key="2">
    <source>
        <dbReference type="Pfam" id="PF13386"/>
    </source>
</evidence>
<evidence type="ECO:0000313" key="4">
    <source>
        <dbReference type="Proteomes" id="UP000297407"/>
    </source>
</evidence>
<reference evidence="3 4" key="1">
    <citation type="submission" date="2019-04" db="EMBL/GenBank/DDBJ databases">
        <title>Flavobacterium sp. strain DS2-A Genome sequencing and assembly.</title>
        <authorList>
            <person name="Kim I."/>
        </authorList>
    </citation>
    <scope>NUCLEOTIDE SEQUENCE [LARGE SCALE GENOMIC DNA]</scope>
    <source>
        <strain evidence="3 4">DS2-A</strain>
    </source>
</reference>
<dbReference type="PANTHER" id="PTHR36394:SF1">
    <property type="entry name" value="OS01G0277700 PROTEIN"/>
    <property type="match status" value="1"/>
</dbReference>
<accession>A0A4Z0LBM1</accession>
<feature type="transmembrane region" description="Helical" evidence="1">
    <location>
        <begin position="6"/>
        <end position="23"/>
    </location>
</feature>
<dbReference type="Proteomes" id="UP000297407">
    <property type="component" value="Unassembled WGS sequence"/>
</dbReference>
<organism evidence="3 4">
    <name type="scientific">Flavobacterium humi</name>
    <dbReference type="NCBI Taxonomy" id="2562683"/>
    <lineage>
        <taxon>Bacteria</taxon>
        <taxon>Pseudomonadati</taxon>
        <taxon>Bacteroidota</taxon>
        <taxon>Flavobacteriia</taxon>
        <taxon>Flavobacteriales</taxon>
        <taxon>Flavobacteriaceae</taxon>
        <taxon>Flavobacterium</taxon>
    </lineage>
</organism>
<dbReference type="OrthoDB" id="9782403at2"/>
<feature type="transmembrane region" description="Helical" evidence="1">
    <location>
        <begin position="133"/>
        <end position="155"/>
    </location>
</feature>
<keyword evidence="1" id="KW-0812">Transmembrane</keyword>
<dbReference type="PANTHER" id="PTHR36394">
    <property type="entry name" value="OS01G0277700 PROTEIN"/>
    <property type="match status" value="1"/>
</dbReference>
<keyword evidence="4" id="KW-1185">Reference proteome</keyword>
<sequence length="224" mass="25163">MVQILIASLLLSIIHASIPNHWLPLIAIGKTEKWTQGEIMRATLITGFAHTLSTVLIGIIVGFFGYKLSSSYEIISGIIAPSILIVLGIIYLVLDLSDKEGFEHNHHHDEFLHKSVKEDFYPLKLVQKKKTKWSLLASMSIGMFFTPCAEIEAYYFQASTIGWAGIWIVSAVYTFVTIGGMLLLVYLGMHGAKHLESHYMEHHEKRITGIVLIAIGLLTYFVKF</sequence>
<keyword evidence="1" id="KW-0472">Membrane</keyword>
<keyword evidence="1" id="KW-1133">Transmembrane helix</keyword>
<feature type="transmembrane region" description="Helical" evidence="1">
    <location>
        <begin position="72"/>
        <end position="94"/>
    </location>
</feature>
<dbReference type="RefSeq" id="WP_135525568.1">
    <property type="nucleotide sequence ID" value="NZ_SRLH01000002.1"/>
</dbReference>
<feature type="transmembrane region" description="Helical" evidence="1">
    <location>
        <begin position="161"/>
        <end position="187"/>
    </location>
</feature>
<evidence type="ECO:0000313" key="3">
    <source>
        <dbReference type="EMBL" id="TGD59258.1"/>
    </source>
</evidence>
<evidence type="ECO:0000256" key="1">
    <source>
        <dbReference type="SAM" id="Phobius"/>
    </source>
</evidence>
<dbReference type="Pfam" id="PF13386">
    <property type="entry name" value="DsbD_2"/>
    <property type="match status" value="1"/>
</dbReference>
<gene>
    <name evidence="3" type="ORF">E4635_05250</name>
</gene>
<feature type="domain" description="Urease accessory protein UreH-like transmembrane" evidence="2">
    <location>
        <begin position="43"/>
        <end position="217"/>
    </location>
</feature>
<name>A0A4Z0LBM1_9FLAO</name>
<dbReference type="AlphaFoldDB" id="A0A4Z0LBM1"/>